<proteinExistence type="evidence at transcript level"/>
<evidence type="ECO:0000313" key="1">
    <source>
        <dbReference type="EMBL" id="BAD94858.1"/>
    </source>
</evidence>
<protein>
    <submittedName>
        <fullName evidence="1">Nucleoporin PRECOZ like protein</fullName>
    </submittedName>
</protein>
<sequence>MAEEICDLLLSDLSKNPSRETQLTCFETAFDAPLPEDVRSTHLQDAVSLFSLYLSETGQISA</sequence>
<name>Q56ZA6_ARATH</name>
<reference evidence="1" key="1">
    <citation type="submission" date="2005-03" db="EMBL/GenBank/DDBJ databases">
        <title>Large-scale analysis of RIKEN Arabidopsis full-length (RAFL) cDNAs.</title>
        <authorList>
            <person name="Totoki Y."/>
            <person name="Seki M."/>
            <person name="Ishida J."/>
            <person name="Nakajima M."/>
            <person name="Enju A."/>
            <person name="Kamiya A."/>
            <person name="Narusaka M."/>
            <person name="Shin-i T."/>
            <person name="Nakagawa M."/>
            <person name="Sakamoto N."/>
            <person name="Oishi K."/>
            <person name="Kohara Y."/>
            <person name="Kobayashi M."/>
            <person name="Toyoda A."/>
            <person name="Sakaki Y."/>
            <person name="Sakurai T."/>
            <person name="Iida K."/>
            <person name="Akiyama K."/>
            <person name="Satou M."/>
            <person name="Toyoda T."/>
            <person name="Konagaya A."/>
            <person name="Carninci P."/>
            <person name="Kawai J."/>
            <person name="Hayashizaki Y."/>
            <person name="Shinozaki K."/>
        </authorList>
    </citation>
    <scope>NUCLEOTIDE SEQUENCE</scope>
</reference>
<dbReference type="TAIR" id="AT1G80680"/>
<organism evidence="1">
    <name type="scientific">Arabidopsis thaliana</name>
    <name type="common">Mouse-ear cress</name>
    <dbReference type="NCBI Taxonomy" id="3702"/>
    <lineage>
        <taxon>Eukaryota</taxon>
        <taxon>Viridiplantae</taxon>
        <taxon>Streptophyta</taxon>
        <taxon>Embryophyta</taxon>
        <taxon>Tracheophyta</taxon>
        <taxon>Spermatophyta</taxon>
        <taxon>Magnoliopsida</taxon>
        <taxon>eudicotyledons</taxon>
        <taxon>Gunneridae</taxon>
        <taxon>Pentapetalae</taxon>
        <taxon>rosids</taxon>
        <taxon>malvids</taxon>
        <taxon>Brassicales</taxon>
        <taxon>Brassicaceae</taxon>
        <taxon>Camelineae</taxon>
        <taxon>Arabidopsis</taxon>
    </lineage>
</organism>
<dbReference type="AlphaFoldDB" id="Q56ZA6"/>
<gene>
    <name evidence="1" type="ordered locus">At1g80680</name>
</gene>
<dbReference type="EMBL" id="AK221062">
    <property type="protein sequence ID" value="BAD94858.1"/>
    <property type="molecule type" value="mRNA"/>
</dbReference>
<dbReference type="ExpressionAtlas" id="Q56ZA6">
    <property type="expression patterns" value="baseline and differential"/>
</dbReference>
<accession>Q56ZA6</accession>